<name>A0A1M4E662_9ACTN</name>
<reference evidence="2" key="1">
    <citation type="submission" date="2016-04" db="EMBL/GenBank/DDBJ databases">
        <authorList>
            <person name="Evans L.H."/>
            <person name="Alamgir A."/>
            <person name="Owens N."/>
            <person name="Weber N.D."/>
            <person name="Virtaneva K."/>
            <person name="Barbian K."/>
            <person name="Babar A."/>
            <person name="Rosenke K."/>
        </authorList>
    </citation>
    <scope>NUCLEOTIDE SEQUENCE</scope>
    <source>
        <strain evidence="2">Nono1</strain>
    </source>
</reference>
<sequence length="98" mass="10554">MLIEDRWTLVDATHDPPLTAAGLAVAEWDGITDAVPAYEPRGPLWRPRDGPEPVPNAGIDETADVDSGDRYQTAFNRWLRQVRAGAATNARGTGAADV</sequence>
<feature type="region of interest" description="Disordered" evidence="1">
    <location>
        <begin position="39"/>
        <end position="66"/>
    </location>
</feature>
<proteinExistence type="predicted"/>
<dbReference type="EMBL" id="LT559118">
    <property type="protein sequence ID" value="SBO94262.1"/>
    <property type="molecule type" value="Genomic_DNA"/>
</dbReference>
<dbReference type="AlphaFoldDB" id="A0A1M4E662"/>
<evidence type="ECO:0000313" key="2">
    <source>
        <dbReference type="EMBL" id="SBO94262.1"/>
    </source>
</evidence>
<protein>
    <submittedName>
        <fullName evidence="2">Uncharacterized protein</fullName>
    </submittedName>
</protein>
<accession>A0A1M4E662</accession>
<organism evidence="2">
    <name type="scientific">Nonomuraea gerenzanensis</name>
    <dbReference type="NCBI Taxonomy" id="93944"/>
    <lineage>
        <taxon>Bacteria</taxon>
        <taxon>Bacillati</taxon>
        <taxon>Actinomycetota</taxon>
        <taxon>Actinomycetes</taxon>
        <taxon>Streptosporangiales</taxon>
        <taxon>Streptosporangiaceae</taxon>
        <taxon>Nonomuraea</taxon>
    </lineage>
</organism>
<gene>
    <name evidence="2" type="ORF">BN4615_P3778</name>
</gene>
<evidence type="ECO:0000256" key="1">
    <source>
        <dbReference type="SAM" id="MobiDB-lite"/>
    </source>
</evidence>